<gene>
    <name evidence="2" type="ORF">POPTR_005G118650</name>
</gene>
<reference evidence="2 3" key="1">
    <citation type="journal article" date="2006" name="Science">
        <title>The genome of black cottonwood, Populus trichocarpa (Torr. &amp; Gray).</title>
        <authorList>
            <person name="Tuskan G.A."/>
            <person name="Difazio S."/>
            <person name="Jansson S."/>
            <person name="Bohlmann J."/>
            <person name="Grigoriev I."/>
            <person name="Hellsten U."/>
            <person name="Putnam N."/>
            <person name="Ralph S."/>
            <person name="Rombauts S."/>
            <person name="Salamov A."/>
            <person name="Schein J."/>
            <person name="Sterck L."/>
            <person name="Aerts A."/>
            <person name="Bhalerao R.R."/>
            <person name="Bhalerao R.P."/>
            <person name="Blaudez D."/>
            <person name="Boerjan W."/>
            <person name="Brun A."/>
            <person name="Brunner A."/>
            <person name="Busov V."/>
            <person name="Campbell M."/>
            <person name="Carlson J."/>
            <person name="Chalot M."/>
            <person name="Chapman J."/>
            <person name="Chen G.L."/>
            <person name="Cooper D."/>
            <person name="Coutinho P.M."/>
            <person name="Couturier J."/>
            <person name="Covert S."/>
            <person name="Cronk Q."/>
            <person name="Cunningham R."/>
            <person name="Davis J."/>
            <person name="Degroeve S."/>
            <person name="Dejardin A."/>
            <person name="Depamphilis C."/>
            <person name="Detter J."/>
            <person name="Dirks B."/>
            <person name="Dubchak I."/>
            <person name="Duplessis S."/>
            <person name="Ehlting J."/>
            <person name="Ellis B."/>
            <person name="Gendler K."/>
            <person name="Goodstein D."/>
            <person name="Gribskov M."/>
            <person name="Grimwood J."/>
            <person name="Groover A."/>
            <person name="Gunter L."/>
            <person name="Hamberger B."/>
            <person name="Heinze B."/>
            <person name="Helariutta Y."/>
            <person name="Henrissat B."/>
            <person name="Holligan D."/>
            <person name="Holt R."/>
            <person name="Huang W."/>
            <person name="Islam-Faridi N."/>
            <person name="Jones S."/>
            <person name="Jones-Rhoades M."/>
            <person name="Jorgensen R."/>
            <person name="Joshi C."/>
            <person name="Kangasjarvi J."/>
            <person name="Karlsson J."/>
            <person name="Kelleher C."/>
            <person name="Kirkpatrick R."/>
            <person name="Kirst M."/>
            <person name="Kohler A."/>
            <person name="Kalluri U."/>
            <person name="Larimer F."/>
            <person name="Leebens-Mack J."/>
            <person name="Leple J.C."/>
            <person name="Locascio P."/>
            <person name="Lou Y."/>
            <person name="Lucas S."/>
            <person name="Martin F."/>
            <person name="Montanini B."/>
            <person name="Napoli C."/>
            <person name="Nelson D.R."/>
            <person name="Nelson C."/>
            <person name="Nieminen K."/>
            <person name="Nilsson O."/>
            <person name="Pereda V."/>
            <person name="Peter G."/>
            <person name="Philippe R."/>
            <person name="Pilate G."/>
            <person name="Poliakov A."/>
            <person name="Razumovskaya J."/>
            <person name="Richardson P."/>
            <person name="Rinaldi C."/>
            <person name="Ritland K."/>
            <person name="Rouze P."/>
            <person name="Ryaboy D."/>
            <person name="Schmutz J."/>
            <person name="Schrader J."/>
            <person name="Segerman B."/>
            <person name="Shin H."/>
            <person name="Siddiqui A."/>
            <person name="Sterky F."/>
            <person name="Terry A."/>
            <person name="Tsai C.J."/>
            <person name="Uberbacher E."/>
            <person name="Unneberg P."/>
            <person name="Vahala J."/>
            <person name="Wall K."/>
            <person name="Wessler S."/>
            <person name="Yang G."/>
            <person name="Yin T."/>
            <person name="Douglas C."/>
            <person name="Marra M."/>
            <person name="Sandberg G."/>
            <person name="Van de Peer Y."/>
            <person name="Rokhsar D."/>
        </authorList>
    </citation>
    <scope>NUCLEOTIDE SEQUENCE [LARGE SCALE GENOMIC DNA]</scope>
    <source>
        <strain evidence="3">cv. Nisqually</strain>
    </source>
</reference>
<evidence type="ECO:0000313" key="3">
    <source>
        <dbReference type="Proteomes" id="UP000006729"/>
    </source>
</evidence>
<proteinExistence type="predicted"/>
<dbReference type="EMBL" id="CM009294">
    <property type="protein sequence ID" value="RQO90389.1"/>
    <property type="molecule type" value="Genomic_DNA"/>
</dbReference>
<keyword evidence="3" id="KW-1185">Reference proteome</keyword>
<protein>
    <submittedName>
        <fullName evidence="2">Uncharacterized protein</fullName>
    </submittedName>
</protein>
<name>A0A3N7EZA3_POPTR</name>
<sequence>MMDIIYIAIIIYKSVCVTILCTRLSQSIIISMSNITNHKSVSYTRIWPLQVSLKVNVMRFILPCFLAIIKVLLSTSWRYEKLEN</sequence>
<keyword evidence="1" id="KW-1133">Transmembrane helix</keyword>
<feature type="transmembrane region" description="Helical" evidence="1">
    <location>
        <begin position="6"/>
        <end position="25"/>
    </location>
</feature>
<organism evidence="2 3">
    <name type="scientific">Populus trichocarpa</name>
    <name type="common">Western balsam poplar</name>
    <name type="synonym">Populus balsamifera subsp. trichocarpa</name>
    <dbReference type="NCBI Taxonomy" id="3694"/>
    <lineage>
        <taxon>Eukaryota</taxon>
        <taxon>Viridiplantae</taxon>
        <taxon>Streptophyta</taxon>
        <taxon>Embryophyta</taxon>
        <taxon>Tracheophyta</taxon>
        <taxon>Spermatophyta</taxon>
        <taxon>Magnoliopsida</taxon>
        <taxon>eudicotyledons</taxon>
        <taxon>Gunneridae</taxon>
        <taxon>Pentapetalae</taxon>
        <taxon>rosids</taxon>
        <taxon>fabids</taxon>
        <taxon>Malpighiales</taxon>
        <taxon>Salicaceae</taxon>
        <taxon>Saliceae</taxon>
        <taxon>Populus</taxon>
    </lineage>
</organism>
<evidence type="ECO:0000256" key="1">
    <source>
        <dbReference type="SAM" id="Phobius"/>
    </source>
</evidence>
<dbReference type="AlphaFoldDB" id="A0A3N7EZA3"/>
<keyword evidence="1" id="KW-0472">Membrane</keyword>
<feature type="transmembrane region" description="Helical" evidence="1">
    <location>
        <begin position="60"/>
        <end position="79"/>
    </location>
</feature>
<evidence type="ECO:0000313" key="2">
    <source>
        <dbReference type="EMBL" id="RQO90389.1"/>
    </source>
</evidence>
<accession>A0A3N7EZA3</accession>
<keyword evidence="1" id="KW-0812">Transmembrane</keyword>
<dbReference type="Proteomes" id="UP000006729">
    <property type="component" value="Chromosome 5"/>
</dbReference>
<dbReference type="InParanoid" id="A0A3N7EZA3"/>